<comment type="function">
    <text evidence="1">DNA polymerase II participates in chromosomal DNA replication.</text>
</comment>
<dbReference type="InterPro" id="IPR006133">
    <property type="entry name" value="DNA-dir_DNA_pol_B_exonuc"/>
</dbReference>
<comment type="cofactor">
    <cofactor evidence="1">
        <name>[4Fe-4S] cluster</name>
        <dbReference type="ChEBI" id="CHEBI:49883"/>
    </cofactor>
</comment>
<sequence length="309" mass="35388">MDRRMGFEPFTGPGDQVGWLFTMQPTDILDPDSKRLASRVYQPYFFVAVKGKPGIERDVITYLTRKYAGRLARVDTVEKEDLDLQNHLIGLKATFLRLAFYTVQELLRVRRDLSFRVAKNKELAKLASSYTDLLAEHFSTNSTGPRINISATDDNGKSLGTSASIGRNYEGPLDALIDLREYDVPYLMRVCIDLNIFAAHWYTVRCLPGQVIELLLNETTAVWPDPIVLAFDIETTKLPLKFPDATIDQVGIYKTHKAYMHLNEMWLCRIVDKNGMLLQVTCSYASFDSLWVKLIFYPSRLCLLFFMQT</sequence>
<keyword evidence="4" id="KW-1185">Reference proteome</keyword>
<dbReference type="AlphaFoldDB" id="A0A448X1G0"/>
<feature type="domain" description="DNA-directed DNA polymerase family B exonuclease" evidence="2">
    <location>
        <begin position="178"/>
        <end position="250"/>
    </location>
</feature>
<dbReference type="GO" id="GO:0008310">
    <property type="term" value="F:single-stranded DNA 3'-5' DNA exonuclease activity"/>
    <property type="evidence" value="ECO:0007669"/>
    <property type="project" value="TreeGrafter"/>
</dbReference>
<comment type="subcellular location">
    <subcellularLocation>
        <location evidence="1">Nucleus</location>
    </subcellularLocation>
</comment>
<organism evidence="3 4">
    <name type="scientific">Protopolystoma xenopodis</name>
    <dbReference type="NCBI Taxonomy" id="117903"/>
    <lineage>
        <taxon>Eukaryota</taxon>
        <taxon>Metazoa</taxon>
        <taxon>Spiralia</taxon>
        <taxon>Lophotrochozoa</taxon>
        <taxon>Platyhelminthes</taxon>
        <taxon>Monogenea</taxon>
        <taxon>Polyopisthocotylea</taxon>
        <taxon>Polystomatidea</taxon>
        <taxon>Polystomatidae</taxon>
        <taxon>Protopolystoma</taxon>
    </lineage>
</organism>
<name>A0A448X1G0_9PLAT</name>
<dbReference type="Gene3D" id="3.30.342.10">
    <property type="entry name" value="DNA Polymerase, chain B, domain 1"/>
    <property type="match status" value="1"/>
</dbReference>
<dbReference type="EC" id="2.7.7.7" evidence="1"/>
<dbReference type="GO" id="GO:0051539">
    <property type="term" value="F:4 iron, 4 sulfur cluster binding"/>
    <property type="evidence" value="ECO:0007669"/>
    <property type="project" value="UniProtKB-KW"/>
</dbReference>
<dbReference type="PANTHER" id="PTHR10670">
    <property type="entry name" value="DNA POLYMERASE EPSILON CATALYTIC SUBUNIT A"/>
    <property type="match status" value="1"/>
</dbReference>
<keyword evidence="1" id="KW-0539">Nucleus</keyword>
<dbReference type="GO" id="GO:0008270">
    <property type="term" value="F:zinc ion binding"/>
    <property type="evidence" value="ECO:0007669"/>
    <property type="project" value="UniProtKB-KW"/>
</dbReference>
<dbReference type="GO" id="GO:0045004">
    <property type="term" value="P:DNA replication proofreading"/>
    <property type="evidence" value="ECO:0007669"/>
    <property type="project" value="TreeGrafter"/>
</dbReference>
<keyword evidence="1" id="KW-0808">Transferase</keyword>
<keyword evidence="1" id="KW-0411">Iron-sulfur</keyword>
<keyword evidence="1" id="KW-0862">Zinc</keyword>
<dbReference type="GO" id="GO:0006272">
    <property type="term" value="P:leading strand elongation"/>
    <property type="evidence" value="ECO:0007669"/>
    <property type="project" value="TreeGrafter"/>
</dbReference>
<dbReference type="GO" id="GO:0003887">
    <property type="term" value="F:DNA-directed DNA polymerase activity"/>
    <property type="evidence" value="ECO:0007669"/>
    <property type="project" value="UniProtKB-KW"/>
</dbReference>
<keyword evidence="1" id="KW-0863">Zinc-finger</keyword>
<evidence type="ECO:0000313" key="4">
    <source>
        <dbReference type="Proteomes" id="UP000784294"/>
    </source>
</evidence>
<evidence type="ECO:0000313" key="3">
    <source>
        <dbReference type="EMBL" id="VEL25577.1"/>
    </source>
</evidence>
<dbReference type="InterPro" id="IPR012337">
    <property type="entry name" value="RNaseH-like_sf"/>
</dbReference>
<accession>A0A448X1G0</accession>
<protein>
    <recommendedName>
        <fullName evidence="1">DNA polymerase epsilon catalytic subunit</fullName>
        <ecNumber evidence="1">2.7.7.7</ecNumber>
    </recommendedName>
</protein>
<dbReference type="Proteomes" id="UP000784294">
    <property type="component" value="Unassembled WGS sequence"/>
</dbReference>
<comment type="caution">
    <text evidence="3">The sequence shown here is derived from an EMBL/GenBank/DDBJ whole genome shotgun (WGS) entry which is preliminary data.</text>
</comment>
<keyword evidence="1" id="KW-0408">Iron</keyword>
<reference evidence="3" key="1">
    <citation type="submission" date="2018-11" db="EMBL/GenBank/DDBJ databases">
        <authorList>
            <consortium name="Pathogen Informatics"/>
        </authorList>
    </citation>
    <scope>NUCLEOTIDE SEQUENCE</scope>
</reference>
<comment type="similarity">
    <text evidence="1">Belongs to the DNA polymerase type-B family.</text>
</comment>
<evidence type="ECO:0000259" key="2">
    <source>
        <dbReference type="Pfam" id="PF03104"/>
    </source>
</evidence>
<dbReference type="GO" id="GO:0008622">
    <property type="term" value="C:epsilon DNA polymerase complex"/>
    <property type="evidence" value="ECO:0007669"/>
    <property type="project" value="InterPro"/>
</dbReference>
<keyword evidence="1" id="KW-0235">DNA replication</keyword>
<dbReference type="GO" id="GO:0006287">
    <property type="term" value="P:base-excision repair, gap-filling"/>
    <property type="evidence" value="ECO:0007669"/>
    <property type="project" value="TreeGrafter"/>
</dbReference>
<keyword evidence="1" id="KW-0004">4Fe-4S</keyword>
<keyword evidence="1" id="KW-0479">Metal-binding</keyword>
<dbReference type="PANTHER" id="PTHR10670:SF0">
    <property type="entry name" value="DNA POLYMERASE EPSILON CATALYTIC SUBUNIT A"/>
    <property type="match status" value="1"/>
</dbReference>
<keyword evidence="1" id="KW-0239">DNA-directed DNA polymerase</keyword>
<comment type="catalytic activity">
    <reaction evidence="1">
        <text>DNA(n) + a 2'-deoxyribonucleoside 5'-triphosphate = DNA(n+1) + diphosphate</text>
        <dbReference type="Rhea" id="RHEA:22508"/>
        <dbReference type="Rhea" id="RHEA-COMP:17339"/>
        <dbReference type="Rhea" id="RHEA-COMP:17340"/>
        <dbReference type="ChEBI" id="CHEBI:33019"/>
        <dbReference type="ChEBI" id="CHEBI:61560"/>
        <dbReference type="ChEBI" id="CHEBI:173112"/>
        <dbReference type="EC" id="2.7.7.7"/>
    </reaction>
</comment>
<dbReference type="InterPro" id="IPR029703">
    <property type="entry name" value="POL2"/>
</dbReference>
<dbReference type="GO" id="GO:0000278">
    <property type="term" value="P:mitotic cell cycle"/>
    <property type="evidence" value="ECO:0007669"/>
    <property type="project" value="TreeGrafter"/>
</dbReference>
<dbReference type="SUPFAM" id="SSF53098">
    <property type="entry name" value="Ribonuclease H-like"/>
    <property type="match status" value="1"/>
</dbReference>
<dbReference type="GO" id="GO:0006297">
    <property type="term" value="P:nucleotide-excision repair, DNA gap filling"/>
    <property type="evidence" value="ECO:0007669"/>
    <property type="project" value="TreeGrafter"/>
</dbReference>
<dbReference type="Pfam" id="PF03104">
    <property type="entry name" value="DNA_pol_B_exo1"/>
    <property type="match status" value="1"/>
</dbReference>
<dbReference type="EMBL" id="CAAALY010074901">
    <property type="protein sequence ID" value="VEL25577.1"/>
    <property type="molecule type" value="Genomic_DNA"/>
</dbReference>
<dbReference type="OrthoDB" id="6132667at2759"/>
<keyword evidence="1" id="KW-0548">Nucleotidyltransferase</keyword>
<keyword evidence="1" id="KW-0238">DNA-binding</keyword>
<gene>
    <name evidence="3" type="ORF">PXEA_LOCUS19017</name>
</gene>
<proteinExistence type="inferred from homology"/>
<dbReference type="GO" id="GO:0003677">
    <property type="term" value="F:DNA binding"/>
    <property type="evidence" value="ECO:0007669"/>
    <property type="project" value="UniProtKB-KW"/>
</dbReference>
<evidence type="ECO:0000256" key="1">
    <source>
        <dbReference type="RuleBase" id="RU365029"/>
    </source>
</evidence>